<dbReference type="AlphaFoldDB" id="A0A433YFC4"/>
<evidence type="ECO:0000313" key="1">
    <source>
        <dbReference type="EMBL" id="RUT48551.1"/>
    </source>
</evidence>
<accession>A0A433YFC4</accession>
<name>A0A433YFC4_9BACL</name>
<dbReference type="OrthoDB" id="2628133at2"/>
<sequence length="86" mass="9874">MKTITWQQGADLCKEIRSLPLGDWTHDLNVIRNGPARIINRALSPEGQEIVYFRGDDYAGAWPGANWDRFAVQRLTTQEIEQLTLF</sequence>
<reference evidence="1 2" key="1">
    <citation type="submission" date="2018-12" db="EMBL/GenBank/DDBJ databases">
        <authorList>
            <person name="Sun L."/>
            <person name="Chen Z."/>
        </authorList>
    </citation>
    <scope>NUCLEOTIDE SEQUENCE [LARGE SCALE GENOMIC DNA]</scope>
    <source>
        <strain evidence="1 2">DSM 15890</strain>
    </source>
</reference>
<dbReference type="Proteomes" id="UP000279446">
    <property type="component" value="Unassembled WGS sequence"/>
</dbReference>
<evidence type="ECO:0000313" key="2">
    <source>
        <dbReference type="Proteomes" id="UP000279446"/>
    </source>
</evidence>
<proteinExistence type="predicted"/>
<keyword evidence="2" id="KW-1185">Reference proteome</keyword>
<dbReference type="RefSeq" id="WP_127190145.1">
    <property type="nucleotide sequence ID" value="NZ_RZNY01000001.1"/>
</dbReference>
<protein>
    <submittedName>
        <fullName evidence="1">Uncharacterized protein</fullName>
    </submittedName>
</protein>
<gene>
    <name evidence="1" type="ORF">EJP82_00995</name>
</gene>
<dbReference type="EMBL" id="RZNY01000001">
    <property type="protein sequence ID" value="RUT48551.1"/>
    <property type="molecule type" value="Genomic_DNA"/>
</dbReference>
<comment type="caution">
    <text evidence="1">The sequence shown here is derived from an EMBL/GenBank/DDBJ whole genome shotgun (WGS) entry which is preliminary data.</text>
</comment>
<organism evidence="1 2">
    <name type="scientific">Paenibacillus anaericanus</name>
    <dbReference type="NCBI Taxonomy" id="170367"/>
    <lineage>
        <taxon>Bacteria</taxon>
        <taxon>Bacillati</taxon>
        <taxon>Bacillota</taxon>
        <taxon>Bacilli</taxon>
        <taxon>Bacillales</taxon>
        <taxon>Paenibacillaceae</taxon>
        <taxon>Paenibacillus</taxon>
    </lineage>
</organism>